<sequence length="204" mass="21645">MRARTLFIVSCLMVCGCMKAHRPALVEAEPSLVFPSFFASPQGAVGNPERAYVLDGSVLRALSLAVADFLPPATPSTPCWDRPESHRYRILREPGVIFIRIEEDPAACGRQVPALHSGARYAFSDDGRLLRRLMDGAPEQVPDEAPSQDDTGEDAAPGTPPAPGPQPGGPPPRFSHAPDGGTRAMMPAPPIEPRLPPDGGPGTP</sequence>
<dbReference type="Proteomes" id="UP001342631">
    <property type="component" value="Unassembled WGS sequence"/>
</dbReference>
<feature type="region of interest" description="Disordered" evidence="1">
    <location>
        <begin position="138"/>
        <end position="204"/>
    </location>
</feature>
<evidence type="ECO:0008006" key="4">
    <source>
        <dbReference type="Google" id="ProtNLM"/>
    </source>
</evidence>
<reference evidence="2 3" key="1">
    <citation type="journal article" date="2024" name="Arch. Microbiol.">
        <title>Corallococcus caeni sp. nov., a novel myxobacterium isolated from activated sludge.</title>
        <authorList>
            <person name="Tomita S."/>
            <person name="Nakai R."/>
            <person name="Kuroda K."/>
            <person name="Kurashita H."/>
            <person name="Hatamoto M."/>
            <person name="Yamaguchi T."/>
            <person name="Narihiro T."/>
        </authorList>
    </citation>
    <scope>NUCLEOTIDE SEQUENCE [LARGE SCALE GENOMIC DNA]</scope>
    <source>
        <strain evidence="2 3">NO1</strain>
    </source>
</reference>
<feature type="compositionally biased region" description="Pro residues" evidence="1">
    <location>
        <begin position="158"/>
        <end position="173"/>
    </location>
</feature>
<proteinExistence type="predicted"/>
<dbReference type="PROSITE" id="PS51257">
    <property type="entry name" value="PROKAR_LIPOPROTEIN"/>
    <property type="match status" value="1"/>
</dbReference>
<name>A0ABQ6QT33_9BACT</name>
<keyword evidence="3" id="KW-1185">Reference proteome</keyword>
<gene>
    <name evidence="2" type="ORF">ASNO1_34350</name>
</gene>
<accession>A0ABQ6QT33</accession>
<evidence type="ECO:0000313" key="3">
    <source>
        <dbReference type="Proteomes" id="UP001342631"/>
    </source>
</evidence>
<feature type="compositionally biased region" description="Pro residues" evidence="1">
    <location>
        <begin position="187"/>
        <end position="204"/>
    </location>
</feature>
<evidence type="ECO:0000256" key="1">
    <source>
        <dbReference type="SAM" id="MobiDB-lite"/>
    </source>
</evidence>
<protein>
    <recommendedName>
        <fullName evidence="4">Lipoprotein</fullName>
    </recommendedName>
</protein>
<comment type="caution">
    <text evidence="2">The sequence shown here is derived from an EMBL/GenBank/DDBJ whole genome shotgun (WGS) entry which is preliminary data.</text>
</comment>
<organism evidence="2 3">
    <name type="scientific">Corallococcus caeni</name>
    <dbReference type="NCBI Taxonomy" id="3082388"/>
    <lineage>
        <taxon>Bacteria</taxon>
        <taxon>Pseudomonadati</taxon>
        <taxon>Myxococcota</taxon>
        <taxon>Myxococcia</taxon>
        <taxon>Myxococcales</taxon>
        <taxon>Cystobacterineae</taxon>
        <taxon>Myxococcaceae</taxon>
        <taxon>Corallococcus</taxon>
    </lineage>
</organism>
<dbReference type="EMBL" id="BTTX01000003">
    <property type="protein sequence ID" value="GMU07182.1"/>
    <property type="molecule type" value="Genomic_DNA"/>
</dbReference>
<evidence type="ECO:0000313" key="2">
    <source>
        <dbReference type="EMBL" id="GMU07182.1"/>
    </source>
</evidence>